<gene>
    <name evidence="2" type="ORF">PLEPLA_LOCUS12576</name>
</gene>
<evidence type="ECO:0000256" key="1">
    <source>
        <dbReference type="SAM" id="MobiDB-lite"/>
    </source>
</evidence>
<comment type="caution">
    <text evidence="2">The sequence shown here is derived from an EMBL/GenBank/DDBJ whole genome shotgun (WGS) entry which is preliminary data.</text>
</comment>
<evidence type="ECO:0000313" key="2">
    <source>
        <dbReference type="EMBL" id="CAB1424648.1"/>
    </source>
</evidence>
<dbReference type="Proteomes" id="UP001153269">
    <property type="component" value="Unassembled WGS sequence"/>
</dbReference>
<keyword evidence="3" id="KW-1185">Reference proteome</keyword>
<evidence type="ECO:0000313" key="3">
    <source>
        <dbReference type="Proteomes" id="UP001153269"/>
    </source>
</evidence>
<dbReference type="EMBL" id="CADEAL010000746">
    <property type="protein sequence ID" value="CAB1424648.1"/>
    <property type="molecule type" value="Genomic_DNA"/>
</dbReference>
<sequence length="101" mass="10958">MIHLSVTVKSRRCPGERPKAVKFCLCEASYHKSPSFRCVWTRMTHGLRNTGGSTMCKCEENMAGDVPLSHSCPLGVSIETETGSTVGAGSMTGDREDPHTK</sequence>
<accession>A0A9N7U762</accession>
<feature type="region of interest" description="Disordered" evidence="1">
    <location>
        <begin position="80"/>
        <end position="101"/>
    </location>
</feature>
<name>A0A9N7U762_PLEPL</name>
<dbReference type="AlphaFoldDB" id="A0A9N7U762"/>
<organism evidence="2 3">
    <name type="scientific">Pleuronectes platessa</name>
    <name type="common">European plaice</name>
    <dbReference type="NCBI Taxonomy" id="8262"/>
    <lineage>
        <taxon>Eukaryota</taxon>
        <taxon>Metazoa</taxon>
        <taxon>Chordata</taxon>
        <taxon>Craniata</taxon>
        <taxon>Vertebrata</taxon>
        <taxon>Euteleostomi</taxon>
        <taxon>Actinopterygii</taxon>
        <taxon>Neopterygii</taxon>
        <taxon>Teleostei</taxon>
        <taxon>Neoteleostei</taxon>
        <taxon>Acanthomorphata</taxon>
        <taxon>Carangaria</taxon>
        <taxon>Pleuronectiformes</taxon>
        <taxon>Pleuronectoidei</taxon>
        <taxon>Pleuronectidae</taxon>
        <taxon>Pleuronectes</taxon>
    </lineage>
</organism>
<protein>
    <submittedName>
        <fullName evidence="2">Uncharacterized protein</fullName>
    </submittedName>
</protein>
<reference evidence="2" key="1">
    <citation type="submission" date="2020-03" db="EMBL/GenBank/DDBJ databases">
        <authorList>
            <person name="Weist P."/>
        </authorList>
    </citation>
    <scope>NUCLEOTIDE SEQUENCE</scope>
</reference>
<proteinExistence type="predicted"/>